<dbReference type="Gene3D" id="3.40.50.720">
    <property type="entry name" value="NAD(P)-binding Rossmann-like Domain"/>
    <property type="match status" value="1"/>
</dbReference>
<dbReference type="InterPro" id="IPR011032">
    <property type="entry name" value="GroES-like_sf"/>
</dbReference>
<proteinExistence type="predicted"/>
<dbReference type="Pfam" id="PF16884">
    <property type="entry name" value="ADH_N_2"/>
    <property type="match status" value="1"/>
</dbReference>
<keyword evidence="1" id="KW-0560">Oxidoreductase</keyword>
<dbReference type="InterPro" id="IPR020843">
    <property type="entry name" value="ER"/>
</dbReference>
<name>A0A369JV41_HYPMA</name>
<reference evidence="3" key="1">
    <citation type="submission" date="2018-04" db="EMBL/GenBank/DDBJ databases">
        <title>Whole genome sequencing of Hypsizygus marmoreus.</title>
        <authorList>
            <person name="Choi I.-G."/>
            <person name="Min B."/>
            <person name="Kim J.-G."/>
            <person name="Kim S."/>
            <person name="Oh Y.-L."/>
            <person name="Kong W.-S."/>
            <person name="Park H."/>
            <person name="Jeong J."/>
            <person name="Song E.-S."/>
        </authorList>
    </citation>
    <scope>NUCLEOTIDE SEQUENCE [LARGE SCALE GENOMIC DNA]</scope>
    <source>
        <strain evidence="3">51987-8</strain>
    </source>
</reference>
<dbReference type="InterPro" id="IPR013149">
    <property type="entry name" value="ADH-like_C"/>
</dbReference>
<organism evidence="3 4">
    <name type="scientific">Hypsizygus marmoreus</name>
    <name type="common">White beech mushroom</name>
    <name type="synonym">Agaricus marmoreus</name>
    <dbReference type="NCBI Taxonomy" id="39966"/>
    <lineage>
        <taxon>Eukaryota</taxon>
        <taxon>Fungi</taxon>
        <taxon>Dikarya</taxon>
        <taxon>Basidiomycota</taxon>
        <taxon>Agaricomycotina</taxon>
        <taxon>Agaricomycetes</taxon>
        <taxon>Agaricomycetidae</taxon>
        <taxon>Agaricales</taxon>
        <taxon>Tricholomatineae</taxon>
        <taxon>Lyophyllaceae</taxon>
        <taxon>Hypsizygus</taxon>
    </lineage>
</organism>
<dbReference type="InterPro" id="IPR036291">
    <property type="entry name" value="NAD(P)-bd_dom_sf"/>
</dbReference>
<dbReference type="PANTHER" id="PTHR43205">
    <property type="entry name" value="PROSTAGLANDIN REDUCTASE"/>
    <property type="match status" value="1"/>
</dbReference>
<feature type="domain" description="Enoyl reductase (ER)" evidence="2">
    <location>
        <begin position="19"/>
        <end position="231"/>
    </location>
</feature>
<dbReference type="SMART" id="SM00829">
    <property type="entry name" value="PKS_ER"/>
    <property type="match status" value="1"/>
</dbReference>
<evidence type="ECO:0000259" key="2">
    <source>
        <dbReference type="SMART" id="SM00829"/>
    </source>
</evidence>
<keyword evidence="4" id="KW-1185">Reference proteome</keyword>
<dbReference type="OrthoDB" id="809632at2759"/>
<protein>
    <submittedName>
        <fullName evidence="3">NADP-dependent oxidoreductase YfmJ</fullName>
    </submittedName>
</protein>
<dbReference type="EMBL" id="LUEZ02000040">
    <property type="protein sequence ID" value="RDB26209.1"/>
    <property type="molecule type" value="Genomic_DNA"/>
</dbReference>
<dbReference type="Pfam" id="PF00107">
    <property type="entry name" value="ADH_zinc_N"/>
    <property type="match status" value="1"/>
</dbReference>
<accession>A0A369JV41</accession>
<dbReference type="AlphaFoldDB" id="A0A369JV41"/>
<dbReference type="InterPro" id="IPR045010">
    <property type="entry name" value="MDR_fam"/>
</dbReference>
<dbReference type="GO" id="GO:0016628">
    <property type="term" value="F:oxidoreductase activity, acting on the CH-CH group of donors, NAD or NADP as acceptor"/>
    <property type="evidence" value="ECO:0007669"/>
    <property type="project" value="InterPro"/>
</dbReference>
<dbReference type="InterPro" id="IPR041694">
    <property type="entry name" value="ADH_N_2"/>
</dbReference>
<evidence type="ECO:0000256" key="1">
    <source>
        <dbReference type="ARBA" id="ARBA00023002"/>
    </source>
</evidence>
<dbReference type="Gene3D" id="3.90.180.10">
    <property type="entry name" value="Medium-chain alcohol dehydrogenases, catalytic domain"/>
    <property type="match status" value="1"/>
</dbReference>
<evidence type="ECO:0000313" key="3">
    <source>
        <dbReference type="EMBL" id="RDB26209.1"/>
    </source>
</evidence>
<dbReference type="SUPFAM" id="SSF50129">
    <property type="entry name" value="GroES-like"/>
    <property type="match status" value="1"/>
</dbReference>
<comment type="caution">
    <text evidence="3">The sequence shown here is derived from an EMBL/GenBank/DDBJ whole genome shotgun (WGS) entry which is preliminary data.</text>
</comment>
<gene>
    <name evidence="3" type="primary">yfmJ</name>
    <name evidence="3" type="ORF">Hypma_006545</name>
</gene>
<dbReference type="SUPFAM" id="SSF51735">
    <property type="entry name" value="NAD(P)-binding Rossmann-fold domains"/>
    <property type="match status" value="1"/>
</dbReference>
<dbReference type="CDD" id="cd05288">
    <property type="entry name" value="PGDH"/>
    <property type="match status" value="1"/>
</dbReference>
<dbReference type="Proteomes" id="UP000076154">
    <property type="component" value="Unassembled WGS sequence"/>
</dbReference>
<evidence type="ECO:0000313" key="4">
    <source>
        <dbReference type="Proteomes" id="UP000076154"/>
    </source>
</evidence>
<dbReference type="InParanoid" id="A0A369JV41"/>
<dbReference type="PANTHER" id="PTHR43205:SF42">
    <property type="entry name" value="ALCOHOL DEHYDROGENASE, ZINC-CONTAINING (AFU_ORTHOLOGUE AFUA_7G04530)"/>
    <property type="match status" value="1"/>
</dbReference>
<sequence>MSTTPKEYKRIVLNERPVAEIEPTTFRTEILPFDLKPGNGEVVVRMTWLSLDPAMRGYIRDTRSYLPPVQIGEVMRGHGLGVVVEVGPGSEFSVGDSVSGAWGMTEYAVVKDSAIQKLNVPKGAEPLDFLNTLGFSGLTAYFGLKDIGKLKAGETLVVSGAAGAVGSIACQLGKRIGAKVYGIAGSDDKCEWLVKEVGIDGAFNYKSPTFREDFKKLGYLDVFFDNVGGAL</sequence>